<evidence type="ECO:0000313" key="3">
    <source>
        <dbReference type="Proteomes" id="UP001321018"/>
    </source>
</evidence>
<name>A0AAP3E403_9EURY</name>
<gene>
    <name evidence="2" type="ORF">OB960_23315</name>
</gene>
<feature type="transmembrane region" description="Helical" evidence="1">
    <location>
        <begin position="82"/>
        <end position="103"/>
    </location>
</feature>
<dbReference type="RefSeq" id="WP_338006115.1">
    <property type="nucleotide sequence ID" value="NZ_JAOPKA010000025.1"/>
</dbReference>
<dbReference type="Proteomes" id="UP001321018">
    <property type="component" value="Unassembled WGS sequence"/>
</dbReference>
<dbReference type="AlphaFoldDB" id="A0AAP3E403"/>
<keyword evidence="1" id="KW-0812">Transmembrane</keyword>
<keyword evidence="1" id="KW-1133">Transmembrane helix</keyword>
<comment type="caution">
    <text evidence="2">The sequence shown here is derived from an EMBL/GenBank/DDBJ whole genome shotgun (WGS) entry which is preliminary data.</text>
</comment>
<sequence length="177" mass="19203">MSGVSKEQLKIIKPHLASDEKLKAADRVKGNGKIVAVSDRRLITFYTDGKRILSFKATPLDKVNRVSFFQDREDATDSEMEMWASLFGMGCLLSGFGALYGFIESNDLLMGASLVLALVFLIGAIWASEESDVHGEPYLSVSVETDRAETSRSVTIPGEETNVAAALSEVAGNHQAE</sequence>
<evidence type="ECO:0000313" key="2">
    <source>
        <dbReference type="EMBL" id="MCU4744308.1"/>
    </source>
</evidence>
<evidence type="ECO:0000256" key="1">
    <source>
        <dbReference type="SAM" id="Phobius"/>
    </source>
</evidence>
<keyword evidence="1" id="KW-0472">Membrane</keyword>
<reference evidence="2" key="1">
    <citation type="submission" date="2022-09" db="EMBL/GenBank/DDBJ databases">
        <title>Enrichment on poylsaccharides allowed isolation of novel metabolic and taxonomic groups of Haloarchaea.</title>
        <authorList>
            <person name="Sorokin D.Y."/>
            <person name="Elcheninov A.G."/>
            <person name="Khizhniak T.V."/>
            <person name="Kolganova T.V."/>
            <person name="Kublanov I.V."/>
        </authorList>
    </citation>
    <scope>NUCLEOTIDE SEQUENCE</scope>
    <source>
        <strain evidence="2">AArc-xg1-1</strain>
    </source>
</reference>
<protein>
    <submittedName>
        <fullName evidence="2">Uncharacterized protein</fullName>
    </submittedName>
</protein>
<organism evidence="2 3">
    <name type="scientific">Natronoglomus mannanivorans</name>
    <dbReference type="NCBI Taxonomy" id="2979990"/>
    <lineage>
        <taxon>Archaea</taxon>
        <taxon>Methanobacteriati</taxon>
        <taxon>Methanobacteriota</taxon>
        <taxon>Stenosarchaea group</taxon>
        <taxon>Halobacteria</taxon>
        <taxon>Halobacteriales</taxon>
        <taxon>Natrialbaceae</taxon>
        <taxon>Natronoglomus</taxon>
    </lineage>
</organism>
<accession>A0AAP3E403</accession>
<dbReference type="EMBL" id="JAOPKA010000025">
    <property type="protein sequence ID" value="MCU4744308.1"/>
    <property type="molecule type" value="Genomic_DNA"/>
</dbReference>
<feature type="transmembrane region" description="Helical" evidence="1">
    <location>
        <begin position="109"/>
        <end position="127"/>
    </location>
</feature>
<proteinExistence type="predicted"/>